<feature type="transmembrane region" description="Helical" evidence="6">
    <location>
        <begin position="153"/>
        <end position="173"/>
    </location>
</feature>
<evidence type="ECO:0000256" key="1">
    <source>
        <dbReference type="ARBA" id="ARBA00004141"/>
    </source>
</evidence>
<organism evidence="7 8">
    <name type="scientific">Escallonia herrerae</name>
    <dbReference type="NCBI Taxonomy" id="1293975"/>
    <lineage>
        <taxon>Eukaryota</taxon>
        <taxon>Viridiplantae</taxon>
        <taxon>Streptophyta</taxon>
        <taxon>Embryophyta</taxon>
        <taxon>Tracheophyta</taxon>
        <taxon>Spermatophyta</taxon>
        <taxon>Magnoliopsida</taxon>
        <taxon>eudicotyledons</taxon>
        <taxon>Gunneridae</taxon>
        <taxon>Pentapetalae</taxon>
        <taxon>asterids</taxon>
        <taxon>campanulids</taxon>
        <taxon>Escalloniales</taxon>
        <taxon>Escalloniaceae</taxon>
        <taxon>Escallonia</taxon>
    </lineage>
</organism>
<proteinExistence type="inferred from homology"/>
<dbReference type="EMBL" id="JAVXUP010000389">
    <property type="protein sequence ID" value="KAK3029203.1"/>
    <property type="molecule type" value="Genomic_DNA"/>
</dbReference>
<evidence type="ECO:0000313" key="7">
    <source>
        <dbReference type="EMBL" id="KAK3029203.1"/>
    </source>
</evidence>
<comment type="subcellular location">
    <subcellularLocation>
        <location evidence="1">Membrane</location>
        <topology evidence="1">Multi-pass membrane protein</topology>
    </subcellularLocation>
</comment>
<dbReference type="GO" id="GO:1990961">
    <property type="term" value="P:xenobiotic detoxification by transmembrane export across the plasma membrane"/>
    <property type="evidence" value="ECO:0007669"/>
    <property type="project" value="InterPro"/>
</dbReference>
<keyword evidence="8" id="KW-1185">Reference proteome</keyword>
<dbReference type="AlphaFoldDB" id="A0AA89B7F0"/>
<protein>
    <submittedName>
        <fullName evidence="7">Uncharacterized protein</fullName>
    </submittedName>
</protein>
<keyword evidence="5 6" id="KW-0472">Membrane</keyword>
<accession>A0AA89B7F0</accession>
<comment type="caution">
    <text evidence="7">The sequence shown here is derived from an EMBL/GenBank/DDBJ whole genome shotgun (WGS) entry which is preliminary data.</text>
</comment>
<dbReference type="GO" id="GO:0015297">
    <property type="term" value="F:antiporter activity"/>
    <property type="evidence" value="ECO:0007669"/>
    <property type="project" value="InterPro"/>
</dbReference>
<dbReference type="PANTHER" id="PTHR11206">
    <property type="entry name" value="MULTIDRUG RESISTANCE PROTEIN"/>
    <property type="match status" value="1"/>
</dbReference>
<dbReference type="Pfam" id="PF01554">
    <property type="entry name" value="MatE"/>
    <property type="match status" value="2"/>
</dbReference>
<feature type="transmembrane region" description="Helical" evidence="6">
    <location>
        <begin position="407"/>
        <end position="430"/>
    </location>
</feature>
<feature type="transmembrane region" description="Helical" evidence="6">
    <location>
        <begin position="340"/>
        <end position="359"/>
    </location>
</feature>
<feature type="transmembrane region" description="Helical" evidence="6">
    <location>
        <begin position="277"/>
        <end position="301"/>
    </location>
</feature>
<feature type="transmembrane region" description="Helical" evidence="6">
    <location>
        <begin position="231"/>
        <end position="256"/>
    </location>
</feature>
<keyword evidence="3 6" id="KW-0812">Transmembrane</keyword>
<dbReference type="InterPro" id="IPR045069">
    <property type="entry name" value="MATE_euk"/>
</dbReference>
<evidence type="ECO:0000256" key="4">
    <source>
        <dbReference type="ARBA" id="ARBA00022989"/>
    </source>
</evidence>
<feature type="transmembrane region" description="Helical" evidence="6">
    <location>
        <begin position="123"/>
        <end position="147"/>
    </location>
</feature>
<dbReference type="GO" id="GO:0042910">
    <property type="term" value="F:xenobiotic transmembrane transporter activity"/>
    <property type="evidence" value="ECO:0007669"/>
    <property type="project" value="InterPro"/>
</dbReference>
<evidence type="ECO:0000256" key="6">
    <source>
        <dbReference type="SAM" id="Phobius"/>
    </source>
</evidence>
<gene>
    <name evidence="7" type="ORF">RJ639_039283</name>
</gene>
<feature type="transmembrane region" description="Helical" evidence="6">
    <location>
        <begin position="366"/>
        <end position="387"/>
    </location>
</feature>
<dbReference type="GO" id="GO:0016020">
    <property type="term" value="C:membrane"/>
    <property type="evidence" value="ECO:0007669"/>
    <property type="project" value="UniProtKB-SubCell"/>
</dbReference>
<name>A0AA89B7F0_9ASTE</name>
<reference evidence="7" key="1">
    <citation type="submission" date="2022-12" db="EMBL/GenBank/DDBJ databases">
        <title>Draft genome assemblies for two species of Escallonia (Escalloniales).</title>
        <authorList>
            <person name="Chanderbali A."/>
            <person name="Dervinis C."/>
            <person name="Anghel I."/>
            <person name="Soltis D."/>
            <person name="Soltis P."/>
            <person name="Zapata F."/>
        </authorList>
    </citation>
    <scope>NUCLEOTIDE SEQUENCE</scope>
    <source>
        <strain evidence="7">UCBG64.0493</strain>
        <tissue evidence="7">Leaf</tissue>
    </source>
</reference>
<keyword evidence="4 6" id="KW-1133">Transmembrane helix</keyword>
<evidence type="ECO:0000256" key="5">
    <source>
        <dbReference type="ARBA" id="ARBA00023136"/>
    </source>
</evidence>
<evidence type="ECO:0000256" key="3">
    <source>
        <dbReference type="ARBA" id="ARBA00022692"/>
    </source>
</evidence>
<dbReference type="CDD" id="cd13132">
    <property type="entry name" value="MATE_eukaryotic"/>
    <property type="match status" value="1"/>
</dbReference>
<dbReference type="InterPro" id="IPR002528">
    <property type="entry name" value="MATE_fam"/>
</dbReference>
<evidence type="ECO:0000313" key="8">
    <source>
        <dbReference type="Proteomes" id="UP001188597"/>
    </source>
</evidence>
<comment type="similarity">
    <text evidence="2">Belongs to the multi antimicrobial extrusion (MATE) (TC 2.A.66.1) family.</text>
</comment>
<dbReference type="Proteomes" id="UP001188597">
    <property type="component" value="Unassembled WGS sequence"/>
</dbReference>
<feature type="transmembrane region" description="Helical" evidence="6">
    <location>
        <begin position="193"/>
        <end position="211"/>
    </location>
</feature>
<sequence>MAWWKGSTLRRTLAAARQARFMAERRAFSFDGEWYPAPTCTATKNLLGSSSAPPRSAIDTAFPMNSSVSFLSLHWSTEGYQEYRPAAIRGSAVNWRRRGKERIEVMSRRSWRKDAVQEVKTQLCLAGPLFSVALLQFSIQAISVMFVGHLGELALSGASMATSFATMGMASALDTLCGQSFGAEQQHMLGLHAQRAALVLLPVSALLAIIWGNTKTILISIRQDPKISEEAGIYACFMIPSIFAYALLQCLVKFLQAQRIVFSYGHNFWNNSSSACCCIRGAALASSLSYWINVLLLVAYVKFFSSCKRTWNGFLREAFHNVIPILKFSVPSALMLWREFWRVILVSWNASILGIVLYVHEGTDKTFFYSSFNIFSMIWRISYGLGAAVSTRVSTELGSNKPQAAQLASWAVLFMSITEGVIVGTILILLHNLLGHLYSNEK</sequence>
<evidence type="ECO:0000256" key="2">
    <source>
        <dbReference type="ARBA" id="ARBA00010199"/>
    </source>
</evidence>